<proteinExistence type="inferred from homology"/>
<evidence type="ECO:0000259" key="2">
    <source>
        <dbReference type="Pfam" id="PF00391"/>
    </source>
</evidence>
<dbReference type="EMBL" id="HBKQ01008760">
    <property type="protein sequence ID" value="CAE2214514.1"/>
    <property type="molecule type" value="Transcribed_RNA"/>
</dbReference>
<evidence type="ECO:0000259" key="3">
    <source>
        <dbReference type="Pfam" id="PF01326"/>
    </source>
</evidence>
<dbReference type="GO" id="GO:0005524">
    <property type="term" value="F:ATP binding"/>
    <property type="evidence" value="ECO:0007669"/>
    <property type="project" value="InterPro"/>
</dbReference>
<dbReference type="InterPro" id="IPR013815">
    <property type="entry name" value="ATP_grasp_subdomain_1"/>
</dbReference>
<evidence type="ECO:0000313" key="4">
    <source>
        <dbReference type="EMBL" id="CAE2214514.1"/>
    </source>
</evidence>
<dbReference type="InterPro" id="IPR051549">
    <property type="entry name" value="PEP_Utilizing_Enz"/>
</dbReference>
<dbReference type="InterPro" id="IPR002192">
    <property type="entry name" value="PPDK_AMP/ATP-bd"/>
</dbReference>
<dbReference type="SUPFAM" id="SSF56059">
    <property type="entry name" value="Glutathione synthetase ATP-binding domain-like"/>
    <property type="match status" value="1"/>
</dbReference>
<dbReference type="PANTHER" id="PTHR43615:SF1">
    <property type="entry name" value="PPDK_N DOMAIN-CONTAINING PROTEIN"/>
    <property type="match status" value="1"/>
</dbReference>
<comment type="similarity">
    <text evidence="1">Belongs to the PEP-utilizing enzyme family.</text>
</comment>
<dbReference type="SUPFAM" id="SSF52009">
    <property type="entry name" value="Phosphohistidine domain"/>
    <property type="match status" value="1"/>
</dbReference>
<accession>A0A7S4I040</accession>
<name>A0A7S4I040_9STRA</name>
<dbReference type="InterPro" id="IPR008279">
    <property type="entry name" value="PEP-util_enz_mobile_dom"/>
</dbReference>
<dbReference type="Gene3D" id="3.30.470.20">
    <property type="entry name" value="ATP-grasp fold, B domain"/>
    <property type="match status" value="1"/>
</dbReference>
<dbReference type="Gene3D" id="3.30.1490.20">
    <property type="entry name" value="ATP-grasp fold, A domain"/>
    <property type="match status" value="1"/>
</dbReference>
<sequence length="910" mass="101667">MASPKYYYTFDSREDPLLSEVGGKGLSLIQSTRAGFDVPGGFVLSVAFFEPWLVHIHSTEEWLAFVDSVGERDGLGEGEDDKTSRKLCDDIKARCSELEFNTTQSQELDEALRSCFGRHKDTEESSEKVSTGNDAAPRSDAVTVVAVRSSSPEEDLTGTSFAGGYETTLGVAASSSDDLLEAVIASFKSMFDHRVVTYKLRHDMPTSAPRIAVVVQNQIASEVSGVAFSLNPQNNCFDEAVISAHFGSGERVVSGTVTPDTYIVDKLSNKVVSKKLAEPGEESGLVTSHDEGKCGEKDTDEHFAALSESQILRVSKLVSEVEEKMGRPADVEWTIEEDVLYLLQARPVTAYVPLFPEMLTDPGKQKNLYLDLIVQTQGFSDSMSVLGMDIWGKFLEVVKPHITHGEDGFMWEINGREYVHVSHFLGSLGGRSIITKMWTSFDAPMRRVLESIDLDEYVPSSVPPKSKRLVLRILKRMFQTVPSLVKGMWNYEKSSDHYLAHAEKFMEVCKFREKNGNGDEISFGKDIDELFGIFGGLVYKLGSIIMPYWSRYKLHKLFGENEEMKDLLVTLQMDLDGNPTSEMGHKMLNLASFPEVQKCDSGSEFVRSLNENRVSSEFRKAYDGYMDKFGCRGMKEIDIASPRTHDDVEHFFDRIKLIDINDNAIKTVKERKEEAYAQLLAKATEMGKEKKFKYHAGVIQKLGGYREHPKYLYVYMVSYLRQRVLQLGRQFAEEGRLDHPEQIFDLTIKQITSANSDVDLLKSANKNKAPYERVKHVQDWPKLIDSRGKIFRAPKKARDGKHDGDFAGDPISAGIATGRAKVLRSGPYEKPLKRGEILVARASEPSWTPIFINAAAVVLEVGGPLQHGAIIAREYGIPCVSGVEKATEEIHDGDHIEVDGTNGIVRCLKE</sequence>
<feature type="domain" description="PEP-utilising enzyme mobile" evidence="2">
    <location>
        <begin position="833"/>
        <end position="903"/>
    </location>
</feature>
<dbReference type="Pfam" id="PF00391">
    <property type="entry name" value="PEP-utilizers"/>
    <property type="match status" value="1"/>
</dbReference>
<dbReference type="InterPro" id="IPR036637">
    <property type="entry name" value="Phosphohistidine_dom_sf"/>
</dbReference>
<evidence type="ECO:0008006" key="5">
    <source>
        <dbReference type="Google" id="ProtNLM"/>
    </source>
</evidence>
<dbReference type="Pfam" id="PF01326">
    <property type="entry name" value="PPDK_N"/>
    <property type="match status" value="1"/>
</dbReference>
<protein>
    <recommendedName>
        <fullName evidence="5">Pyruvate, water dikinase</fullName>
    </recommendedName>
</protein>
<evidence type="ECO:0000256" key="1">
    <source>
        <dbReference type="ARBA" id="ARBA00007837"/>
    </source>
</evidence>
<organism evidence="4">
    <name type="scientific">Odontella aurita</name>
    <dbReference type="NCBI Taxonomy" id="265563"/>
    <lineage>
        <taxon>Eukaryota</taxon>
        <taxon>Sar</taxon>
        <taxon>Stramenopiles</taxon>
        <taxon>Ochrophyta</taxon>
        <taxon>Bacillariophyta</taxon>
        <taxon>Mediophyceae</taxon>
        <taxon>Biddulphiophycidae</taxon>
        <taxon>Eupodiscales</taxon>
        <taxon>Odontellaceae</taxon>
        <taxon>Odontella</taxon>
    </lineage>
</organism>
<dbReference type="Gene3D" id="3.50.30.10">
    <property type="entry name" value="Phosphohistidine domain"/>
    <property type="match status" value="1"/>
</dbReference>
<dbReference type="AlphaFoldDB" id="A0A7S4I040"/>
<reference evidence="4" key="1">
    <citation type="submission" date="2021-01" db="EMBL/GenBank/DDBJ databases">
        <authorList>
            <person name="Corre E."/>
            <person name="Pelletier E."/>
            <person name="Niang G."/>
            <person name="Scheremetjew M."/>
            <person name="Finn R."/>
            <person name="Kale V."/>
            <person name="Holt S."/>
            <person name="Cochrane G."/>
            <person name="Meng A."/>
            <person name="Brown T."/>
            <person name="Cohen L."/>
        </authorList>
    </citation>
    <scope>NUCLEOTIDE SEQUENCE</scope>
    <source>
        <strain evidence="4">Isolate 1302-5</strain>
    </source>
</reference>
<dbReference type="GO" id="GO:0016301">
    <property type="term" value="F:kinase activity"/>
    <property type="evidence" value="ECO:0007669"/>
    <property type="project" value="InterPro"/>
</dbReference>
<gene>
    <name evidence="4" type="ORF">OAUR00152_LOCUS5890</name>
</gene>
<dbReference type="PANTHER" id="PTHR43615">
    <property type="entry name" value="PHOSPHOENOLPYRUVATE SYNTHASE-RELATED"/>
    <property type="match status" value="1"/>
</dbReference>
<feature type="domain" description="Pyruvate phosphate dikinase AMP/ATP-binding" evidence="3">
    <location>
        <begin position="20"/>
        <end position="350"/>
    </location>
</feature>